<feature type="domain" description="NAD-dependent epimerase/dehydratase" evidence="1">
    <location>
        <begin position="3"/>
        <end position="242"/>
    </location>
</feature>
<dbReference type="Pfam" id="PF01370">
    <property type="entry name" value="Epimerase"/>
    <property type="match status" value="1"/>
</dbReference>
<keyword evidence="3" id="KW-1185">Reference proteome</keyword>
<name>A0ABT0ZYG4_9PSEU</name>
<evidence type="ECO:0000313" key="3">
    <source>
        <dbReference type="Proteomes" id="UP001165283"/>
    </source>
</evidence>
<dbReference type="RefSeq" id="WP_252437829.1">
    <property type="nucleotide sequence ID" value="NZ_JAGSOV010000024.1"/>
</dbReference>
<dbReference type="PANTHER" id="PTHR48079:SF6">
    <property type="entry name" value="NAD(P)-BINDING DOMAIN-CONTAINING PROTEIN-RELATED"/>
    <property type="match status" value="1"/>
</dbReference>
<dbReference type="InterPro" id="IPR001509">
    <property type="entry name" value="Epimerase_deHydtase"/>
</dbReference>
<sequence>MRIVITGASGNVGTALLDRLADGDDHEVVGVCRRPPAPAAPYDVASWVALDLAGPDASLALRPVLRGADAVVHLAWGFQPSHDTDYLDRTGVEGTRAVLNAAEAEGVPHLVHMSSAGAYSPGPDDPGPDATRVTEAWPTDGIDSLAYSTEKVAAERLLDDHERSHPDGVAVARLRPGLIVQRRAASALLRYGLPAYLPAALLGYVPLLPLDRGLSIPLVHASDVADAIVRVLERRATGAFNLAADPPVTRDLIADVLGAPAVHVPRGVLRAATALGWRTHLQPLAPGWIDLAFAVPLLDTGRARRELGWDPAIDSRTALAEVLAGMAEAAWAPSPPLRRRSVHRELASLVRHGPVTERSRP</sequence>
<dbReference type="EMBL" id="JAGSOV010000024">
    <property type="protein sequence ID" value="MCO1655751.1"/>
    <property type="molecule type" value="Genomic_DNA"/>
</dbReference>
<accession>A0ABT0ZYG4</accession>
<evidence type="ECO:0000259" key="1">
    <source>
        <dbReference type="Pfam" id="PF01370"/>
    </source>
</evidence>
<gene>
    <name evidence="2" type="ORF">KDL28_11880</name>
</gene>
<dbReference type="Proteomes" id="UP001165283">
    <property type="component" value="Unassembled WGS sequence"/>
</dbReference>
<organism evidence="2 3">
    <name type="scientific">Pseudonocardia humida</name>
    <dbReference type="NCBI Taxonomy" id="2800819"/>
    <lineage>
        <taxon>Bacteria</taxon>
        <taxon>Bacillati</taxon>
        <taxon>Actinomycetota</taxon>
        <taxon>Actinomycetes</taxon>
        <taxon>Pseudonocardiales</taxon>
        <taxon>Pseudonocardiaceae</taxon>
        <taxon>Pseudonocardia</taxon>
    </lineage>
</organism>
<protein>
    <submittedName>
        <fullName evidence="2">NAD-dependent epimerase/dehydratase family protein</fullName>
    </submittedName>
</protein>
<comment type="caution">
    <text evidence="2">The sequence shown here is derived from an EMBL/GenBank/DDBJ whole genome shotgun (WGS) entry which is preliminary data.</text>
</comment>
<dbReference type="InterPro" id="IPR036291">
    <property type="entry name" value="NAD(P)-bd_dom_sf"/>
</dbReference>
<evidence type="ECO:0000313" key="2">
    <source>
        <dbReference type="EMBL" id="MCO1655751.1"/>
    </source>
</evidence>
<dbReference type="PANTHER" id="PTHR48079">
    <property type="entry name" value="PROTEIN YEEZ"/>
    <property type="match status" value="1"/>
</dbReference>
<proteinExistence type="predicted"/>
<dbReference type="Gene3D" id="3.40.50.720">
    <property type="entry name" value="NAD(P)-binding Rossmann-like Domain"/>
    <property type="match status" value="1"/>
</dbReference>
<dbReference type="InterPro" id="IPR051783">
    <property type="entry name" value="NAD(P)-dependent_oxidoreduct"/>
</dbReference>
<dbReference type="SUPFAM" id="SSF51735">
    <property type="entry name" value="NAD(P)-binding Rossmann-fold domains"/>
    <property type="match status" value="1"/>
</dbReference>
<reference evidence="2" key="1">
    <citation type="submission" date="2021-04" db="EMBL/GenBank/DDBJ databases">
        <title>Pseudonocardia sp. nov., isolated from sandy soil of mangrove forest.</title>
        <authorList>
            <person name="Zan Z."/>
            <person name="Huang R."/>
            <person name="Liu W."/>
        </authorList>
    </citation>
    <scope>NUCLEOTIDE SEQUENCE</scope>
    <source>
        <strain evidence="2">S2-4</strain>
    </source>
</reference>